<evidence type="ECO:0000313" key="1">
    <source>
        <dbReference type="EMBL" id="SVB32141.1"/>
    </source>
</evidence>
<sequence length="39" mass="4634">MIAKFIFLLFNNFVLIFKCSKPKTIMILLTLLFINENKI</sequence>
<protein>
    <submittedName>
        <fullName evidence="1">Uncharacterized protein</fullName>
    </submittedName>
</protein>
<name>A0A382D350_9ZZZZ</name>
<organism evidence="1">
    <name type="scientific">marine metagenome</name>
    <dbReference type="NCBI Taxonomy" id="408172"/>
    <lineage>
        <taxon>unclassified sequences</taxon>
        <taxon>metagenomes</taxon>
        <taxon>ecological metagenomes</taxon>
    </lineage>
</organism>
<gene>
    <name evidence="1" type="ORF">METZ01_LOCUS184995</name>
</gene>
<accession>A0A382D350</accession>
<proteinExistence type="predicted"/>
<dbReference type="EMBL" id="UINC01037122">
    <property type="protein sequence ID" value="SVB32141.1"/>
    <property type="molecule type" value="Genomic_DNA"/>
</dbReference>
<dbReference type="AlphaFoldDB" id="A0A382D350"/>
<reference evidence="1" key="1">
    <citation type="submission" date="2018-05" db="EMBL/GenBank/DDBJ databases">
        <authorList>
            <person name="Lanie J.A."/>
            <person name="Ng W.-L."/>
            <person name="Kazmierczak K.M."/>
            <person name="Andrzejewski T.M."/>
            <person name="Davidsen T.M."/>
            <person name="Wayne K.J."/>
            <person name="Tettelin H."/>
            <person name="Glass J.I."/>
            <person name="Rusch D."/>
            <person name="Podicherti R."/>
            <person name="Tsui H.-C.T."/>
            <person name="Winkler M.E."/>
        </authorList>
    </citation>
    <scope>NUCLEOTIDE SEQUENCE</scope>
</reference>